<name>A0A9P7SWU9_9HYPO</name>
<organism evidence="1 2">
    <name type="scientific">Claviceps pusilla</name>
    <dbReference type="NCBI Taxonomy" id="123648"/>
    <lineage>
        <taxon>Eukaryota</taxon>
        <taxon>Fungi</taxon>
        <taxon>Dikarya</taxon>
        <taxon>Ascomycota</taxon>
        <taxon>Pezizomycotina</taxon>
        <taxon>Sordariomycetes</taxon>
        <taxon>Hypocreomycetidae</taxon>
        <taxon>Hypocreales</taxon>
        <taxon>Clavicipitaceae</taxon>
        <taxon>Claviceps</taxon>
    </lineage>
</organism>
<evidence type="ECO:0000313" key="1">
    <source>
        <dbReference type="EMBL" id="KAG6007671.1"/>
    </source>
</evidence>
<protein>
    <submittedName>
        <fullName evidence="1">Uncharacterized protein</fullName>
    </submittedName>
</protein>
<dbReference type="EMBL" id="SRPW01001079">
    <property type="protein sequence ID" value="KAG6007671.1"/>
    <property type="molecule type" value="Genomic_DNA"/>
</dbReference>
<comment type="caution">
    <text evidence="1">The sequence shown here is derived from an EMBL/GenBank/DDBJ whole genome shotgun (WGS) entry which is preliminary data.</text>
</comment>
<accession>A0A9P7SWU9</accession>
<dbReference type="OrthoDB" id="3223416at2759"/>
<dbReference type="AlphaFoldDB" id="A0A9P7SWU9"/>
<evidence type="ECO:0000313" key="2">
    <source>
        <dbReference type="Proteomes" id="UP000748025"/>
    </source>
</evidence>
<gene>
    <name evidence="1" type="ORF">E4U43_000271</name>
</gene>
<proteinExistence type="predicted"/>
<dbReference type="Proteomes" id="UP000748025">
    <property type="component" value="Unassembled WGS sequence"/>
</dbReference>
<reference evidence="1" key="1">
    <citation type="journal article" date="2020" name="bioRxiv">
        <title>Whole genome comparisons of ergot fungi reveals the divergence and evolution of species within the genus Claviceps are the result of varying mechanisms driving genome evolution and host range expansion.</title>
        <authorList>
            <person name="Wyka S.A."/>
            <person name="Mondo S.J."/>
            <person name="Liu M."/>
            <person name="Dettman J."/>
            <person name="Nalam V."/>
            <person name="Broders K.D."/>
        </authorList>
    </citation>
    <scope>NUCLEOTIDE SEQUENCE</scope>
    <source>
        <strain evidence="1">CCC 602</strain>
    </source>
</reference>
<keyword evidence="2" id="KW-1185">Reference proteome</keyword>
<sequence length="174" mass="18528">MLPQPLLAAMGVAAPILSNLTTPSLNITALTAANGVSLFECWQMTTPFHQSSESGIAGALKLPLGEIGNVSYNVIPPRFDGGFHHSPALQFVLFLSGLAQISLYEGDEQVWVHGGKYGLILAADTADRTTNGHRTQYPSAAETIAIELPVRDPDALKYTVLHPGACRESEMTGL</sequence>